<dbReference type="EMBL" id="NIDE01000005">
    <property type="protein sequence ID" value="OWK42181.1"/>
    <property type="molecule type" value="Genomic_DNA"/>
</dbReference>
<name>A0A225DL63_9BACT</name>
<reference evidence="2" key="1">
    <citation type="submission" date="2017-06" db="EMBL/GenBank/DDBJ databases">
        <title>Genome analysis of Fimbriiglobus ruber SP5, the first member of the order Planctomycetales with confirmed chitinolytic capability.</title>
        <authorList>
            <person name="Ravin N.V."/>
            <person name="Rakitin A.L."/>
            <person name="Ivanova A.A."/>
            <person name="Beletsky A.V."/>
            <person name="Kulichevskaya I.S."/>
            <person name="Mardanov A.V."/>
            <person name="Dedysh S.N."/>
        </authorList>
    </citation>
    <scope>NUCLEOTIDE SEQUENCE [LARGE SCALE GENOMIC DNA]</scope>
    <source>
        <strain evidence="2">SP5</strain>
    </source>
</reference>
<organism evidence="1 2">
    <name type="scientific">Fimbriiglobus ruber</name>
    <dbReference type="NCBI Taxonomy" id="1908690"/>
    <lineage>
        <taxon>Bacteria</taxon>
        <taxon>Pseudomonadati</taxon>
        <taxon>Planctomycetota</taxon>
        <taxon>Planctomycetia</taxon>
        <taxon>Gemmatales</taxon>
        <taxon>Gemmataceae</taxon>
        <taxon>Fimbriiglobus</taxon>
    </lineage>
</organism>
<proteinExistence type="predicted"/>
<gene>
    <name evidence="1" type="ORF">FRUB_04259</name>
</gene>
<evidence type="ECO:0000313" key="1">
    <source>
        <dbReference type="EMBL" id="OWK42181.1"/>
    </source>
</evidence>
<keyword evidence="2" id="KW-1185">Reference proteome</keyword>
<protein>
    <submittedName>
        <fullName evidence="1">Uncharacterized protein</fullName>
    </submittedName>
</protein>
<dbReference type="Proteomes" id="UP000214646">
    <property type="component" value="Unassembled WGS sequence"/>
</dbReference>
<evidence type="ECO:0000313" key="2">
    <source>
        <dbReference type="Proteomes" id="UP000214646"/>
    </source>
</evidence>
<comment type="caution">
    <text evidence="1">The sequence shown here is derived from an EMBL/GenBank/DDBJ whole genome shotgun (WGS) entry which is preliminary data.</text>
</comment>
<dbReference type="AlphaFoldDB" id="A0A225DL63"/>
<accession>A0A225DL63</accession>
<sequence length="86" mass="10194">MKDLNDLFEAVADARFSSKPPKSNEDWHRELFELLQFHFLRRIGTFATGDLQKLYVETICFDPFAHYPRIEICVYPYGKAPESHRE</sequence>